<evidence type="ECO:0000256" key="1">
    <source>
        <dbReference type="ARBA" id="ARBA00004141"/>
    </source>
</evidence>
<dbReference type="HOGENOM" id="CLU_051078_0_0_1"/>
<comment type="similarity">
    <text evidence="2">Belongs to the ADIPOR family.</text>
</comment>
<dbReference type="GO" id="GO:0016020">
    <property type="term" value="C:membrane"/>
    <property type="evidence" value="ECO:0007669"/>
    <property type="project" value="UniProtKB-SubCell"/>
</dbReference>
<evidence type="ECO:0000256" key="5">
    <source>
        <dbReference type="ARBA" id="ARBA00023136"/>
    </source>
</evidence>
<evidence type="ECO:0000256" key="6">
    <source>
        <dbReference type="PIRSR" id="PIRSR604254-1"/>
    </source>
</evidence>
<comment type="subcellular location">
    <subcellularLocation>
        <location evidence="1">Membrane</location>
        <topology evidence="1">Multi-pass membrane protein</topology>
    </subcellularLocation>
</comment>
<name>K1R9Z8_MAGGI</name>
<protein>
    <submittedName>
        <fullName evidence="7">Monocyte to macrophage differentiation protein</fullName>
    </submittedName>
</protein>
<dbReference type="GO" id="GO:0046872">
    <property type="term" value="F:metal ion binding"/>
    <property type="evidence" value="ECO:0007669"/>
    <property type="project" value="UniProtKB-KW"/>
</dbReference>
<accession>K1R9Z8</accession>
<evidence type="ECO:0000256" key="3">
    <source>
        <dbReference type="ARBA" id="ARBA00022692"/>
    </source>
</evidence>
<dbReference type="InParanoid" id="K1R9Z8"/>
<keyword evidence="6" id="KW-0862">Zinc</keyword>
<feature type="binding site" evidence="6">
    <location>
        <position position="117"/>
    </location>
    <ligand>
        <name>Zn(2+)</name>
        <dbReference type="ChEBI" id="CHEBI:29105"/>
    </ligand>
</feature>
<evidence type="ECO:0000313" key="7">
    <source>
        <dbReference type="EMBL" id="EKC42528.1"/>
    </source>
</evidence>
<keyword evidence="6" id="KW-0479">Metal-binding</keyword>
<dbReference type="Pfam" id="PF03006">
    <property type="entry name" value="HlyIII"/>
    <property type="match status" value="1"/>
</dbReference>
<sequence>MVTCVRNGRIKAKGNKSSRKGKVIETEQWITMKTIKRVSSHYDFRRLMNPRAKKGEAYKPTDVEHMANIITHGGCIPLSVLAMLWMLYISQTRLQFVIALVYGWALIALFSVSCTFHSLAFCGKFQRLKNFFHIADRAVIYIFIASSYSPWLTLRDFSGIEDEMMWLIWIMAVIGIVYSYTFHEKYKILEIILYLIIGVCPAAVAFMMREPSGIYELFLGGLSFITGVVFFKSDGVIPFAHAIWHLFVLVGTMFHFYAINLYLLGQEVDEIMMTK</sequence>
<keyword evidence="5" id="KW-0472">Membrane</keyword>
<organism evidence="7">
    <name type="scientific">Magallana gigas</name>
    <name type="common">Pacific oyster</name>
    <name type="synonym">Crassostrea gigas</name>
    <dbReference type="NCBI Taxonomy" id="29159"/>
    <lineage>
        <taxon>Eukaryota</taxon>
        <taxon>Metazoa</taxon>
        <taxon>Spiralia</taxon>
        <taxon>Lophotrochozoa</taxon>
        <taxon>Mollusca</taxon>
        <taxon>Bivalvia</taxon>
        <taxon>Autobranchia</taxon>
        <taxon>Pteriomorphia</taxon>
        <taxon>Ostreida</taxon>
        <taxon>Ostreoidea</taxon>
        <taxon>Ostreidae</taxon>
        <taxon>Magallana</taxon>
    </lineage>
</organism>
<dbReference type="AlphaFoldDB" id="K1R9Z8"/>
<evidence type="ECO:0000256" key="4">
    <source>
        <dbReference type="ARBA" id="ARBA00022989"/>
    </source>
</evidence>
<dbReference type="InterPro" id="IPR004254">
    <property type="entry name" value="AdipoR/HlyIII-related"/>
</dbReference>
<dbReference type="FunCoup" id="K1R9Z8">
    <property type="interactions" value="112"/>
</dbReference>
<evidence type="ECO:0000256" key="2">
    <source>
        <dbReference type="ARBA" id="ARBA00007018"/>
    </source>
</evidence>
<keyword evidence="3" id="KW-0812">Transmembrane</keyword>
<reference evidence="7" key="1">
    <citation type="journal article" date="2012" name="Nature">
        <title>The oyster genome reveals stress adaptation and complexity of shell formation.</title>
        <authorList>
            <person name="Zhang G."/>
            <person name="Fang X."/>
            <person name="Guo X."/>
            <person name="Li L."/>
            <person name="Luo R."/>
            <person name="Xu F."/>
            <person name="Yang P."/>
            <person name="Zhang L."/>
            <person name="Wang X."/>
            <person name="Qi H."/>
            <person name="Xiong Z."/>
            <person name="Que H."/>
            <person name="Xie Y."/>
            <person name="Holland P.W."/>
            <person name="Paps J."/>
            <person name="Zhu Y."/>
            <person name="Wu F."/>
            <person name="Chen Y."/>
            <person name="Wang J."/>
            <person name="Peng C."/>
            <person name="Meng J."/>
            <person name="Yang L."/>
            <person name="Liu J."/>
            <person name="Wen B."/>
            <person name="Zhang N."/>
            <person name="Huang Z."/>
            <person name="Zhu Q."/>
            <person name="Feng Y."/>
            <person name="Mount A."/>
            <person name="Hedgecock D."/>
            <person name="Xu Z."/>
            <person name="Liu Y."/>
            <person name="Domazet-Loso T."/>
            <person name="Du Y."/>
            <person name="Sun X."/>
            <person name="Zhang S."/>
            <person name="Liu B."/>
            <person name="Cheng P."/>
            <person name="Jiang X."/>
            <person name="Li J."/>
            <person name="Fan D."/>
            <person name="Wang W."/>
            <person name="Fu W."/>
            <person name="Wang T."/>
            <person name="Wang B."/>
            <person name="Zhang J."/>
            <person name="Peng Z."/>
            <person name="Li Y."/>
            <person name="Li N."/>
            <person name="Wang J."/>
            <person name="Chen M."/>
            <person name="He Y."/>
            <person name="Tan F."/>
            <person name="Song X."/>
            <person name="Zheng Q."/>
            <person name="Huang R."/>
            <person name="Yang H."/>
            <person name="Du X."/>
            <person name="Chen L."/>
            <person name="Yang M."/>
            <person name="Gaffney P.M."/>
            <person name="Wang S."/>
            <person name="Luo L."/>
            <person name="She Z."/>
            <person name="Ming Y."/>
            <person name="Huang W."/>
            <person name="Zhang S."/>
            <person name="Huang B."/>
            <person name="Zhang Y."/>
            <person name="Qu T."/>
            <person name="Ni P."/>
            <person name="Miao G."/>
            <person name="Wang J."/>
            <person name="Wang Q."/>
            <person name="Steinberg C.E."/>
            <person name="Wang H."/>
            <person name="Li N."/>
            <person name="Qian L."/>
            <person name="Zhang G."/>
            <person name="Li Y."/>
            <person name="Yang H."/>
            <person name="Liu X."/>
            <person name="Wang J."/>
            <person name="Yin Y."/>
            <person name="Wang J."/>
        </authorList>
    </citation>
    <scope>NUCLEOTIDE SEQUENCE [LARGE SCALE GENOMIC DNA]</scope>
    <source>
        <strain evidence="7">05x7-T-G4-1.051#20</strain>
    </source>
</reference>
<dbReference type="PANTHER" id="PTHR20855:SF3">
    <property type="entry name" value="LD03007P"/>
    <property type="match status" value="1"/>
</dbReference>
<feature type="binding site" evidence="6">
    <location>
        <position position="245"/>
    </location>
    <ligand>
        <name>Zn(2+)</name>
        <dbReference type="ChEBI" id="CHEBI:29105"/>
    </ligand>
</feature>
<gene>
    <name evidence="7" type="ORF">CGI_10020557</name>
</gene>
<proteinExistence type="inferred from homology"/>
<dbReference type="PANTHER" id="PTHR20855">
    <property type="entry name" value="ADIPOR/PROGESTIN RECEPTOR-RELATED"/>
    <property type="match status" value="1"/>
</dbReference>
<dbReference type="EMBL" id="JH818378">
    <property type="protein sequence ID" value="EKC42528.1"/>
    <property type="molecule type" value="Genomic_DNA"/>
</dbReference>
<feature type="binding site" evidence="6">
    <location>
        <position position="241"/>
    </location>
    <ligand>
        <name>Zn(2+)</name>
        <dbReference type="ChEBI" id="CHEBI:29105"/>
    </ligand>
</feature>
<keyword evidence="4" id="KW-1133">Transmembrane helix</keyword>